<feature type="compositionally biased region" description="Polar residues" evidence="1">
    <location>
        <begin position="65"/>
        <end position="81"/>
    </location>
</feature>
<keyword evidence="3" id="KW-1185">Reference proteome</keyword>
<reference evidence="2 3" key="1">
    <citation type="submission" date="2024-03" db="EMBL/GenBank/DDBJ databases">
        <authorList>
            <person name="Gkanogiannis A."/>
            <person name="Becerra Lopez-Lavalle L."/>
        </authorList>
    </citation>
    <scope>NUCLEOTIDE SEQUENCE [LARGE SCALE GENOMIC DNA]</scope>
</reference>
<accession>A0ABP0XUK9</accession>
<organism evidence="2 3">
    <name type="scientific">Citrullus colocynthis</name>
    <name type="common">colocynth</name>
    <dbReference type="NCBI Taxonomy" id="252529"/>
    <lineage>
        <taxon>Eukaryota</taxon>
        <taxon>Viridiplantae</taxon>
        <taxon>Streptophyta</taxon>
        <taxon>Embryophyta</taxon>
        <taxon>Tracheophyta</taxon>
        <taxon>Spermatophyta</taxon>
        <taxon>Magnoliopsida</taxon>
        <taxon>eudicotyledons</taxon>
        <taxon>Gunneridae</taxon>
        <taxon>Pentapetalae</taxon>
        <taxon>rosids</taxon>
        <taxon>fabids</taxon>
        <taxon>Cucurbitales</taxon>
        <taxon>Cucurbitaceae</taxon>
        <taxon>Benincaseae</taxon>
        <taxon>Citrullus</taxon>
    </lineage>
</organism>
<feature type="compositionally biased region" description="Basic and acidic residues" evidence="1">
    <location>
        <begin position="185"/>
        <end position="202"/>
    </location>
</feature>
<evidence type="ECO:0000313" key="3">
    <source>
        <dbReference type="Proteomes" id="UP001642487"/>
    </source>
</evidence>
<evidence type="ECO:0000313" key="2">
    <source>
        <dbReference type="EMBL" id="CAK9311837.1"/>
    </source>
</evidence>
<evidence type="ECO:0000256" key="1">
    <source>
        <dbReference type="SAM" id="MobiDB-lite"/>
    </source>
</evidence>
<feature type="region of interest" description="Disordered" evidence="1">
    <location>
        <begin position="123"/>
        <end position="237"/>
    </location>
</feature>
<feature type="region of interest" description="Disordered" evidence="1">
    <location>
        <begin position="65"/>
        <end position="99"/>
    </location>
</feature>
<feature type="compositionally biased region" description="Polar residues" evidence="1">
    <location>
        <begin position="134"/>
        <end position="146"/>
    </location>
</feature>
<dbReference type="Proteomes" id="UP001642487">
    <property type="component" value="Chromosome 10"/>
</dbReference>
<feature type="compositionally biased region" description="Polar residues" evidence="1">
    <location>
        <begin position="203"/>
        <end position="221"/>
    </location>
</feature>
<protein>
    <submittedName>
        <fullName evidence="2">Uncharacterized protein</fullName>
    </submittedName>
</protein>
<dbReference type="EMBL" id="OZ021744">
    <property type="protein sequence ID" value="CAK9311837.1"/>
    <property type="molecule type" value="Genomic_DNA"/>
</dbReference>
<gene>
    <name evidence="2" type="ORF">CITCOLO1_LOCUS3506</name>
</gene>
<sequence>MMDLVGPRRVIPTSSKGDKFQNLPDLSYAITNKENLKDFVEPMHGISEFESIVPRNVLAKQGTRVSNVTNHESSTDFRNQCSENSADTENENSENDSNNQEIRGETIADQVDHSLDVLPNVITVRPKNSESDKGVQNVSEASSGDNQNEDEPSSAIDTSEDNIPISKLNQKKTKSAKGVGANSSKPRDVRNESDFDRDKVETDQSISENDNNNTLRSQDNLSVKPVNKRSSSKSFPT</sequence>
<name>A0ABP0XUK9_9ROSI</name>
<proteinExistence type="predicted"/>